<dbReference type="Proteomes" id="UP000076408">
    <property type="component" value="Unassembled WGS sequence"/>
</dbReference>
<dbReference type="EnsemblMetazoa" id="ASTEI07269-RA">
    <property type="protein sequence ID" value="ASTEI07269-PA"/>
    <property type="gene ID" value="ASTEI07269"/>
</dbReference>
<dbReference type="STRING" id="30069.A0A182YFN3"/>
<reference evidence="3" key="1">
    <citation type="journal article" date="2014" name="Genome Biol.">
        <title>Genome analysis of a major urban malaria vector mosquito, Anopheles stephensi.</title>
        <authorList>
            <person name="Jiang X."/>
            <person name="Peery A."/>
            <person name="Hall A.B."/>
            <person name="Sharma A."/>
            <person name="Chen X.G."/>
            <person name="Waterhouse R.M."/>
            <person name="Komissarov A."/>
            <person name="Riehle M.M."/>
            <person name="Shouche Y."/>
            <person name="Sharakhova M.V."/>
            <person name="Lawson D."/>
            <person name="Pakpour N."/>
            <person name="Arensburger P."/>
            <person name="Davidson V.L."/>
            <person name="Eiglmeier K."/>
            <person name="Emrich S."/>
            <person name="George P."/>
            <person name="Kennedy R.C."/>
            <person name="Mane S.P."/>
            <person name="Maslen G."/>
            <person name="Oringanje C."/>
            <person name="Qi Y."/>
            <person name="Settlage R."/>
            <person name="Tojo M."/>
            <person name="Tubio J.M."/>
            <person name="Unger M.F."/>
            <person name="Wang B."/>
            <person name="Vernick K.D."/>
            <person name="Ribeiro J.M."/>
            <person name="James A.A."/>
            <person name="Michel K."/>
            <person name="Riehle M.A."/>
            <person name="Luckhart S."/>
            <person name="Sharakhov I.V."/>
            <person name="Tu Z."/>
        </authorList>
    </citation>
    <scope>NUCLEOTIDE SEQUENCE [LARGE SCALE GENOMIC DNA]</scope>
    <source>
        <strain evidence="3">Indian</strain>
    </source>
</reference>
<evidence type="ECO:0000256" key="1">
    <source>
        <dbReference type="SAM" id="MobiDB-lite"/>
    </source>
</evidence>
<feature type="compositionally biased region" description="Acidic residues" evidence="1">
    <location>
        <begin position="19"/>
        <end position="30"/>
    </location>
</feature>
<reference evidence="2" key="2">
    <citation type="submission" date="2020-05" db="UniProtKB">
        <authorList>
            <consortium name="EnsemblMetazoa"/>
        </authorList>
    </citation>
    <scope>IDENTIFICATION</scope>
    <source>
        <strain evidence="2">Indian</strain>
    </source>
</reference>
<protein>
    <submittedName>
        <fullName evidence="2">DUF4806 domain-containing protein</fullName>
    </submittedName>
</protein>
<feature type="region of interest" description="Disordered" evidence="1">
    <location>
        <begin position="74"/>
        <end position="106"/>
    </location>
</feature>
<dbReference type="AlphaFoldDB" id="A0A182YFN3"/>
<feature type="region of interest" description="Disordered" evidence="1">
    <location>
        <begin position="1"/>
        <end position="30"/>
    </location>
</feature>
<dbReference type="OMA" id="VAIFFMK"/>
<name>A0A182YFN3_ANOST</name>
<accession>A0A182YFN3</accession>
<dbReference type="VEuPathDB" id="VectorBase:ASTEI20_035874"/>
<evidence type="ECO:0000313" key="3">
    <source>
        <dbReference type="Proteomes" id="UP000076408"/>
    </source>
</evidence>
<evidence type="ECO:0000313" key="2">
    <source>
        <dbReference type="EnsemblMetazoa" id="ASTEI07269-PA"/>
    </source>
</evidence>
<organism evidence="2 3">
    <name type="scientific">Anopheles stephensi</name>
    <name type="common">Indo-Pakistan malaria mosquito</name>
    <dbReference type="NCBI Taxonomy" id="30069"/>
    <lineage>
        <taxon>Eukaryota</taxon>
        <taxon>Metazoa</taxon>
        <taxon>Ecdysozoa</taxon>
        <taxon>Arthropoda</taxon>
        <taxon>Hexapoda</taxon>
        <taxon>Insecta</taxon>
        <taxon>Pterygota</taxon>
        <taxon>Neoptera</taxon>
        <taxon>Endopterygota</taxon>
        <taxon>Diptera</taxon>
        <taxon>Nematocera</taxon>
        <taxon>Culicoidea</taxon>
        <taxon>Culicidae</taxon>
        <taxon>Anophelinae</taxon>
        <taxon>Anopheles</taxon>
    </lineage>
</organism>
<proteinExistence type="predicted"/>
<keyword evidence="3" id="KW-1185">Reference proteome</keyword>
<dbReference type="VEuPathDB" id="VectorBase:ASTEI07269"/>
<feature type="compositionally biased region" description="Polar residues" evidence="1">
    <location>
        <begin position="85"/>
        <end position="94"/>
    </location>
</feature>
<dbReference type="VEuPathDB" id="VectorBase:ASTE010541"/>
<sequence>MDRQAKKGSAASKQKQPEQQDEPEELDYDSEDVMIEFIKVECGRNPDADPFITNVEAQDGEMLGDNVFAEANVRTRRHKLPTPLTRDQTTASSSKKSRPMTPETAVTEAITSDKSIASLFAWTEQRLTNLETSLMEINGKLDFLGDQFQSILQSVAKPAQQKRPFVDIGFKAIDSLEQLEAFNAELAKPEYEEKVVQWLEGYITEGRSEHRMSDAMDVLFTRKFLTHCSWTGIGKGTQKIAMMQMTNVTRLFQRIGTTPFVTVNHKLVAIFFMKKLKNAFKRVQAKGLRSTIPPCAPTSQ</sequence>
<dbReference type="Pfam" id="PF16064">
    <property type="entry name" value="DUF4806"/>
    <property type="match status" value="1"/>
</dbReference>
<dbReference type="InterPro" id="IPR032071">
    <property type="entry name" value="DUF4806"/>
</dbReference>